<dbReference type="PANTHER" id="PTHR11468">
    <property type="entry name" value="GLYCOGEN PHOSPHORYLASE"/>
    <property type="match status" value="1"/>
</dbReference>
<protein>
    <recommendedName>
        <fullName evidence="13">Alpha-1,4 glucan phosphorylase</fullName>
        <ecNumber evidence="13">2.4.1.1</ecNumber>
    </recommendedName>
</protein>
<evidence type="ECO:0000256" key="10">
    <source>
        <dbReference type="ARBA" id="ARBA00023277"/>
    </source>
</evidence>
<dbReference type="EMBL" id="CP001810">
    <property type="protein sequence ID" value="ADL34851.1"/>
    <property type="molecule type" value="Genomic_DNA"/>
</dbReference>
<keyword evidence="15" id="KW-1185">Reference proteome</keyword>
<evidence type="ECO:0000256" key="3">
    <source>
        <dbReference type="ARBA" id="ARBA00004496"/>
    </source>
</evidence>
<dbReference type="InterPro" id="IPR035090">
    <property type="entry name" value="Pyridoxal_P_attach_site"/>
</dbReference>
<comment type="function">
    <text evidence="13">Allosteric enzyme that catalyzes the rate-limiting step in glycogen catabolism, the phosphorolytic cleavage of glycogen to produce glucose-1-phosphate, and plays a central role in maintaining cellular and organismal glucose homeostasis.</text>
</comment>
<evidence type="ECO:0000256" key="1">
    <source>
        <dbReference type="ARBA" id="ARBA00001275"/>
    </source>
</evidence>
<dbReference type="CAZy" id="GT35">
    <property type="family name" value="Glycosyltransferase Family 35"/>
</dbReference>
<keyword evidence="7 13" id="KW-0328">Glycosyltransferase</keyword>
<evidence type="ECO:0000256" key="6">
    <source>
        <dbReference type="ARBA" id="ARBA00022533"/>
    </source>
</evidence>
<dbReference type="AlphaFoldDB" id="E0RVK2"/>
<evidence type="ECO:0000256" key="7">
    <source>
        <dbReference type="ARBA" id="ARBA00022676"/>
    </source>
</evidence>
<dbReference type="FunFam" id="3.40.50.2000:FF:000153">
    <property type="entry name" value="Alpha-1,4 glucan phosphorylase"/>
    <property type="match status" value="1"/>
</dbReference>
<keyword evidence="10 13" id="KW-0119">Carbohydrate metabolism</keyword>
<dbReference type="InterPro" id="IPR011833">
    <property type="entry name" value="Glycg_phsphrylas"/>
</dbReference>
<evidence type="ECO:0000313" key="15">
    <source>
        <dbReference type="Proteomes" id="UP000001299"/>
    </source>
</evidence>
<dbReference type="InterPro" id="IPR000811">
    <property type="entry name" value="Glyco_trans_35"/>
</dbReference>
<proteinExistence type="inferred from homology"/>
<comment type="cofactor">
    <cofactor evidence="2 13">
        <name>pyridoxal 5'-phosphate</name>
        <dbReference type="ChEBI" id="CHEBI:597326"/>
    </cofactor>
</comment>
<evidence type="ECO:0000256" key="5">
    <source>
        <dbReference type="ARBA" id="ARBA00022490"/>
    </source>
</evidence>
<organism evidence="14 15">
    <name type="scientific">Butyrivibrio proteoclasticus (strain ATCC 51982 / DSM 14932 / B316)</name>
    <name type="common">Clostridium proteoclasticum</name>
    <dbReference type="NCBI Taxonomy" id="515622"/>
    <lineage>
        <taxon>Bacteria</taxon>
        <taxon>Bacillati</taxon>
        <taxon>Bacillota</taxon>
        <taxon>Clostridia</taxon>
        <taxon>Lachnospirales</taxon>
        <taxon>Lachnospiraceae</taxon>
        <taxon>Butyrivibrio</taxon>
    </lineage>
</organism>
<comment type="similarity">
    <text evidence="4 13">Belongs to the glycogen phosphorylase family.</text>
</comment>
<keyword evidence="6" id="KW-0021">Allosteric enzyme</keyword>
<dbReference type="PIRSF" id="PIRSF000460">
    <property type="entry name" value="Pprylas_GlgP"/>
    <property type="match status" value="1"/>
</dbReference>
<keyword evidence="5" id="KW-0963">Cytoplasm</keyword>
<dbReference type="Pfam" id="PF00343">
    <property type="entry name" value="Phosphorylase"/>
    <property type="match status" value="1"/>
</dbReference>
<keyword evidence="9 12" id="KW-0663">Pyridoxal phosphate</keyword>
<comment type="subcellular location">
    <subcellularLocation>
        <location evidence="3">Cytoplasm</location>
    </subcellularLocation>
</comment>
<evidence type="ECO:0000256" key="2">
    <source>
        <dbReference type="ARBA" id="ARBA00001933"/>
    </source>
</evidence>
<dbReference type="eggNOG" id="COG0058">
    <property type="taxonomic scope" value="Bacteria"/>
</dbReference>
<dbReference type="Proteomes" id="UP000001299">
    <property type="component" value="Chromosome 1"/>
</dbReference>
<evidence type="ECO:0000256" key="4">
    <source>
        <dbReference type="ARBA" id="ARBA00006047"/>
    </source>
</evidence>
<evidence type="ECO:0000256" key="13">
    <source>
        <dbReference type="RuleBase" id="RU000587"/>
    </source>
</evidence>
<dbReference type="SUPFAM" id="SSF53756">
    <property type="entry name" value="UDP-Glycosyltransferase/glycogen phosphorylase"/>
    <property type="match status" value="1"/>
</dbReference>
<comment type="catalytic activity">
    <reaction evidence="1 13">
        <text>[(1-&gt;4)-alpha-D-glucosyl](n) + phosphate = [(1-&gt;4)-alpha-D-glucosyl](n-1) + alpha-D-glucose 1-phosphate</text>
        <dbReference type="Rhea" id="RHEA:41732"/>
        <dbReference type="Rhea" id="RHEA-COMP:9584"/>
        <dbReference type="Rhea" id="RHEA-COMP:9586"/>
        <dbReference type="ChEBI" id="CHEBI:15444"/>
        <dbReference type="ChEBI" id="CHEBI:43474"/>
        <dbReference type="ChEBI" id="CHEBI:58601"/>
        <dbReference type="EC" id="2.4.1.1"/>
    </reaction>
</comment>
<comment type="function">
    <text evidence="11">Phosphorylase is an important allosteric enzyme in carbohydrate metabolism. Enzymes from different sources differ in their regulatory mechanisms and in their natural substrates. However, all known phosphorylases share catalytic and structural properties.</text>
</comment>
<dbReference type="EC" id="2.4.1.1" evidence="13"/>
<dbReference type="PROSITE" id="PS00102">
    <property type="entry name" value="PHOSPHORYLASE"/>
    <property type="match status" value="1"/>
</dbReference>
<evidence type="ECO:0000256" key="9">
    <source>
        <dbReference type="ARBA" id="ARBA00022898"/>
    </source>
</evidence>
<dbReference type="HOGENOM" id="CLU_010198_1_1_9"/>
<accession>E0RVK2</accession>
<gene>
    <name evidence="14" type="primary">glgP1</name>
    <name evidence="14" type="ordered locus">bpr_I2118</name>
</gene>
<dbReference type="NCBIfam" id="TIGR02093">
    <property type="entry name" value="P_ylase"/>
    <property type="match status" value="1"/>
</dbReference>
<reference evidence="14 15" key="1">
    <citation type="journal article" date="2010" name="PLoS ONE">
        <title>The glycobiome of the rumen bacterium Butyrivibrio proteoclasticus B316(T) highlights adaptation to a polysaccharide-rich environment.</title>
        <authorList>
            <person name="Kelly W.J."/>
            <person name="Leahy S.C."/>
            <person name="Altermann E."/>
            <person name="Yeoman C.J."/>
            <person name="Dunne J.C."/>
            <person name="Kong Z."/>
            <person name="Pacheco D.M."/>
            <person name="Li D."/>
            <person name="Noel S.J."/>
            <person name="Moon C.D."/>
            <person name="Cookson A.L."/>
            <person name="Attwood G.T."/>
        </authorList>
    </citation>
    <scope>NUCLEOTIDE SEQUENCE [LARGE SCALE GENOMIC DNA]</scope>
    <source>
        <strain evidence="15">ATCC 51982 / DSM 14932 / B316</strain>
    </source>
</reference>
<dbReference type="KEGG" id="bpb:bpr_I2118"/>
<keyword evidence="8 13" id="KW-0808">Transferase</keyword>
<name>E0RVK2_BUTPB</name>
<dbReference type="GO" id="GO:0030170">
    <property type="term" value="F:pyridoxal phosphate binding"/>
    <property type="evidence" value="ECO:0007669"/>
    <property type="project" value="InterPro"/>
</dbReference>
<dbReference type="FunFam" id="3.40.50.2000:FF:000003">
    <property type="entry name" value="Alpha-1,4 glucan phosphorylase"/>
    <property type="match status" value="1"/>
</dbReference>
<evidence type="ECO:0000256" key="11">
    <source>
        <dbReference type="ARBA" id="ARBA00025174"/>
    </source>
</evidence>
<evidence type="ECO:0000256" key="12">
    <source>
        <dbReference type="PIRSR" id="PIRSR000460-1"/>
    </source>
</evidence>
<evidence type="ECO:0000313" key="14">
    <source>
        <dbReference type="EMBL" id="ADL34851.1"/>
    </source>
</evidence>
<feature type="modified residue" description="N6-(pyridoxal phosphate)lysine" evidence="12">
    <location>
        <position position="619"/>
    </location>
</feature>
<evidence type="ECO:0000256" key="8">
    <source>
        <dbReference type="ARBA" id="ARBA00022679"/>
    </source>
</evidence>
<dbReference type="PANTHER" id="PTHR11468:SF3">
    <property type="entry name" value="GLYCOGEN PHOSPHORYLASE, LIVER FORM"/>
    <property type="match status" value="1"/>
</dbReference>
<sequence length="769" mass="88718">MSKHTNMQRDVLVLNLEEQLEGIAEEKYGKSLKECTDRETYFVLLDMTTRLMNVAEVYNGEKKVYYISMEFLIGKLLSNNLINLRVYDRVKAILEKNGKDLAVIEECEPEPSLGNGGLGRLAACFLDSIATLGLAGEGIGLNYHFGLFKQVFKDHLQNAEKNDWIEEQSWLEKTDTTFEVSFGDKKVVSRLYNMDVVGYDTGVNKLRLFDIESIDESLVKKGIDFDKTKIDKNLTLFLYPDDSDEAGNLLRIYQEYFLVSNAAQLILREQKERQYDLHELNNHAVIQINDTHPTMIIPELIRILVEEKAFSMDDAIDVVSKTCAYTNHTILAEALETWPLKYLEKVVPQLVPYIKELDKRVRAKYKNPKVQIIDKDKKVHMAFIDIHYGFSINGVAAIHTDILKDSELNDFYKIYPEKFNNKTNGITFRRWLLSCNHPLADFLSQTIGDGFKKDANKLEKLLDHINDEEVLDQLEAIKMGKKKELVDYLKKHENVEVDPDSIFDIQVKRLHEYKRQQMNALYIIHKYLEIKGGKKPSRPLTFIFGAKAAPAYVIAKDIIHLLLVLQEIVNNDPDVNKYMKVIMVENYNVSYAEKLIPACDVSEQISLASKEASGTSNMKFMLNGAVTLGTDDGANVEIHELVGDDNIYIFGVKADEVIEHYKKADYVSKDYYKKSKVIKEAVDFIVSKECLKVGHKENLERLYNELLNKDWFMTLIDLESYIAKKDEIFADYEKRDKWKKMMLTNIAKAGYFSSDRTIAEYNRDIWHLN</sequence>
<dbReference type="STRING" id="515622.bpr_I2118"/>
<dbReference type="GO" id="GO:0008184">
    <property type="term" value="F:glycogen phosphorylase activity"/>
    <property type="evidence" value="ECO:0007669"/>
    <property type="project" value="InterPro"/>
</dbReference>
<dbReference type="GO" id="GO:0005980">
    <property type="term" value="P:glycogen catabolic process"/>
    <property type="evidence" value="ECO:0007669"/>
    <property type="project" value="TreeGrafter"/>
</dbReference>
<dbReference type="Gene3D" id="3.40.50.2000">
    <property type="entry name" value="Glycogen Phosphorylase B"/>
    <property type="match status" value="2"/>
</dbReference>
<dbReference type="RefSeq" id="WP_013281505.1">
    <property type="nucleotide sequence ID" value="NC_014387.1"/>
</dbReference>
<dbReference type="GO" id="GO:0005737">
    <property type="term" value="C:cytoplasm"/>
    <property type="evidence" value="ECO:0007669"/>
    <property type="project" value="UniProtKB-SubCell"/>
</dbReference>